<evidence type="ECO:0000256" key="1">
    <source>
        <dbReference type="SAM" id="MobiDB-lite"/>
    </source>
</evidence>
<reference evidence="2 3" key="1">
    <citation type="submission" date="2017-08" db="EMBL/GenBank/DDBJ databases">
        <title>Burning lignite coal seam in the remote Altai Mountains harbors a hydrogen-driven thermophilic microbial community.</title>
        <authorList>
            <person name="Kadnikov V.V."/>
            <person name="Mardanov A.V."/>
            <person name="Ivasenko D."/>
            <person name="Beletsky A.V."/>
            <person name="Karnachuk O.V."/>
            <person name="Ravin N.V."/>
        </authorList>
    </citation>
    <scope>NUCLEOTIDE SEQUENCE [LARGE SCALE GENOMIC DNA]</scope>
    <source>
        <strain evidence="2">AL31</strain>
    </source>
</reference>
<name>A0A2T5G4F0_9BACL</name>
<evidence type="ECO:0000313" key="2">
    <source>
        <dbReference type="EMBL" id="PTQ51080.1"/>
    </source>
</evidence>
<comment type="caution">
    <text evidence="2">The sequence shown here is derived from an EMBL/GenBank/DDBJ whole genome shotgun (WGS) entry which is preliminary data.</text>
</comment>
<proteinExistence type="predicted"/>
<gene>
    <name evidence="2" type="ORF">BLITH_0510</name>
</gene>
<dbReference type="Proteomes" id="UP000244016">
    <property type="component" value="Unassembled WGS sequence"/>
</dbReference>
<sequence length="74" mass="8003">MGRPLNTELDCLAPKARPLRDLRPRPLRCGSSFGCSIGTVQAAPPQLVFVFRASPSPPLTPSGRKARRVPPLRA</sequence>
<evidence type="ECO:0000313" key="3">
    <source>
        <dbReference type="Proteomes" id="UP000244016"/>
    </source>
</evidence>
<dbReference type="EMBL" id="PEBW01000007">
    <property type="protein sequence ID" value="PTQ51080.1"/>
    <property type="molecule type" value="Genomic_DNA"/>
</dbReference>
<dbReference type="AlphaFoldDB" id="A0A2T5G4F0"/>
<feature type="compositionally biased region" description="Basic residues" evidence="1">
    <location>
        <begin position="64"/>
        <end position="74"/>
    </location>
</feature>
<accession>A0A2T5G4F0</accession>
<protein>
    <submittedName>
        <fullName evidence="2">Uncharacterized protein</fullName>
    </submittedName>
</protein>
<organism evidence="2 3">
    <name type="scientific">Brockia lithotrophica</name>
    <dbReference type="NCBI Taxonomy" id="933949"/>
    <lineage>
        <taxon>Bacteria</taxon>
        <taxon>Bacillati</taxon>
        <taxon>Bacillota</taxon>
        <taxon>Bacilli</taxon>
        <taxon>Bacillales</taxon>
        <taxon>Bacillales Family X. Incertae Sedis</taxon>
        <taxon>Brockia</taxon>
    </lineage>
</organism>
<feature type="region of interest" description="Disordered" evidence="1">
    <location>
        <begin position="54"/>
        <end position="74"/>
    </location>
</feature>